<proteinExistence type="inferred from homology"/>
<dbReference type="GO" id="GO:0033744">
    <property type="term" value="F:L-methionine:thioredoxin-disulfide S-oxidoreductase activity"/>
    <property type="evidence" value="ECO:0007669"/>
    <property type="project" value="RHEA"/>
</dbReference>
<dbReference type="PATRIC" id="fig|1461583.4.peg.2354"/>
<gene>
    <name evidence="7" type="primary">msrA_1</name>
    <name evidence="5" type="synonym">msrA</name>
    <name evidence="7" type="ORF">BN1050_02437</name>
</gene>
<comment type="similarity">
    <text evidence="1 5">Belongs to the MsrA Met sulfoxide reductase family.</text>
</comment>
<accession>A0A078MIY7</accession>
<dbReference type="GO" id="GO:0008113">
    <property type="term" value="F:peptide-methionine (S)-S-oxide reductase activity"/>
    <property type="evidence" value="ECO:0007669"/>
    <property type="project" value="UniProtKB-UniRule"/>
</dbReference>
<protein>
    <recommendedName>
        <fullName evidence="5">Peptide methionine sulfoxide reductase MsrA</fullName>
        <shortName evidence="5">Protein-methionine-S-oxide reductase</shortName>
        <ecNumber evidence="5">1.8.4.11</ecNumber>
    </recommendedName>
    <alternativeName>
        <fullName evidence="5">Peptide-methionine (S)-S-oxide reductase</fullName>
        <shortName evidence="5">Peptide Met(O) reductase</shortName>
    </alternativeName>
</protein>
<name>A0A078MIY7_9BACL</name>
<evidence type="ECO:0000256" key="2">
    <source>
        <dbReference type="ARBA" id="ARBA00023002"/>
    </source>
</evidence>
<organism evidence="7">
    <name type="scientific">Metalysinibacillus saudimassiliensis</name>
    <dbReference type="NCBI Taxonomy" id="1461583"/>
    <lineage>
        <taxon>Bacteria</taxon>
        <taxon>Bacillati</taxon>
        <taxon>Bacillota</taxon>
        <taxon>Bacilli</taxon>
        <taxon>Bacillales</taxon>
        <taxon>Caryophanaceae</taxon>
        <taxon>Metalysinibacillus</taxon>
    </lineage>
</organism>
<evidence type="ECO:0000259" key="6">
    <source>
        <dbReference type="Pfam" id="PF01625"/>
    </source>
</evidence>
<comment type="catalytic activity">
    <reaction evidence="4 5">
        <text>[thioredoxin]-disulfide + L-methionine + H2O = L-methionine (S)-S-oxide + [thioredoxin]-dithiol</text>
        <dbReference type="Rhea" id="RHEA:19993"/>
        <dbReference type="Rhea" id="RHEA-COMP:10698"/>
        <dbReference type="Rhea" id="RHEA-COMP:10700"/>
        <dbReference type="ChEBI" id="CHEBI:15377"/>
        <dbReference type="ChEBI" id="CHEBI:29950"/>
        <dbReference type="ChEBI" id="CHEBI:50058"/>
        <dbReference type="ChEBI" id="CHEBI:57844"/>
        <dbReference type="ChEBI" id="CHEBI:58772"/>
        <dbReference type="EC" id="1.8.4.11"/>
    </reaction>
</comment>
<dbReference type="Gene3D" id="3.30.1060.10">
    <property type="entry name" value="Peptide methionine sulphoxide reductase MsrA"/>
    <property type="match status" value="1"/>
</dbReference>
<keyword evidence="2 5" id="KW-0560">Oxidoreductase</keyword>
<feature type="active site" evidence="5">
    <location>
        <position position="11"/>
    </location>
</feature>
<feature type="domain" description="Peptide methionine sulphoxide reductase MsrA" evidence="6">
    <location>
        <begin position="4"/>
        <end position="155"/>
    </location>
</feature>
<evidence type="ECO:0000256" key="1">
    <source>
        <dbReference type="ARBA" id="ARBA00005591"/>
    </source>
</evidence>
<evidence type="ECO:0000256" key="3">
    <source>
        <dbReference type="ARBA" id="ARBA00047806"/>
    </source>
</evidence>
<dbReference type="AlphaFoldDB" id="A0A078MIY7"/>
<dbReference type="EMBL" id="LN483077">
    <property type="protein sequence ID" value="CEA05387.1"/>
    <property type="molecule type" value="Genomic_DNA"/>
</dbReference>
<comment type="catalytic activity">
    <reaction evidence="3 5">
        <text>L-methionyl-[protein] + [thioredoxin]-disulfide + H2O = L-methionyl-(S)-S-oxide-[protein] + [thioredoxin]-dithiol</text>
        <dbReference type="Rhea" id="RHEA:14217"/>
        <dbReference type="Rhea" id="RHEA-COMP:10698"/>
        <dbReference type="Rhea" id="RHEA-COMP:10700"/>
        <dbReference type="Rhea" id="RHEA-COMP:12313"/>
        <dbReference type="Rhea" id="RHEA-COMP:12315"/>
        <dbReference type="ChEBI" id="CHEBI:15377"/>
        <dbReference type="ChEBI" id="CHEBI:16044"/>
        <dbReference type="ChEBI" id="CHEBI:29950"/>
        <dbReference type="ChEBI" id="CHEBI:44120"/>
        <dbReference type="ChEBI" id="CHEBI:50058"/>
        <dbReference type="EC" id="1.8.4.11"/>
    </reaction>
</comment>
<comment type="function">
    <text evidence="5">Has an important function as a repair enzyme for proteins that have been inactivated by oxidation. Catalyzes the reversible oxidation-reduction of methionine sulfoxide in proteins to methionine.</text>
</comment>
<dbReference type="InterPro" id="IPR002569">
    <property type="entry name" value="Met_Sox_Rdtase_MsrA_dom"/>
</dbReference>
<reference evidence="7" key="1">
    <citation type="submission" date="2014-07" db="EMBL/GenBank/DDBJ databases">
        <authorList>
            <person name="Urmite Genomes Urmite Genomes"/>
        </authorList>
    </citation>
    <scope>NUCLEOTIDE SEQUENCE</scope>
    <source>
        <strain evidence="7">13S34_air</strain>
    </source>
</reference>
<dbReference type="HOGENOM" id="CLU_031040_10_1_9"/>
<evidence type="ECO:0000256" key="5">
    <source>
        <dbReference type="HAMAP-Rule" id="MF_01401"/>
    </source>
</evidence>
<dbReference type="PANTHER" id="PTHR43774:SF1">
    <property type="entry name" value="PEPTIDE METHIONINE SULFOXIDE REDUCTASE MSRA 2"/>
    <property type="match status" value="1"/>
</dbReference>
<evidence type="ECO:0000256" key="4">
    <source>
        <dbReference type="ARBA" id="ARBA00048782"/>
    </source>
</evidence>
<dbReference type="NCBIfam" id="TIGR00401">
    <property type="entry name" value="msrA"/>
    <property type="match status" value="1"/>
</dbReference>
<dbReference type="PANTHER" id="PTHR43774">
    <property type="entry name" value="PEPTIDE METHIONINE SULFOXIDE REDUCTASE"/>
    <property type="match status" value="1"/>
</dbReference>
<dbReference type="Pfam" id="PF01625">
    <property type="entry name" value="PMSR"/>
    <property type="match status" value="1"/>
</dbReference>
<evidence type="ECO:0000313" key="7">
    <source>
        <dbReference type="EMBL" id="CEA05387.1"/>
    </source>
</evidence>
<sequence length="175" mass="19515">MEQTAIFAGGCFWCMVEPFEQRPGIIQVRSGYTGGTLENPSYAQVCTNTTGHVEAVKVTFDDTQISYRELVDLYWQTFDPTDAGGQFFDRGSSYAPAIFYADEAQREVAEQSKADLAASGRFSKPIAVPILPAKPFYEAEEYHQGYYKKNAAHYTSYATGSGRKAFITKHWGDNV</sequence>
<dbReference type="HAMAP" id="MF_01401">
    <property type="entry name" value="MsrA"/>
    <property type="match status" value="1"/>
</dbReference>
<dbReference type="InterPro" id="IPR036509">
    <property type="entry name" value="Met_Sox_Rdtase_MsrA_sf"/>
</dbReference>
<dbReference type="EC" id="1.8.4.11" evidence="5"/>
<dbReference type="SUPFAM" id="SSF55068">
    <property type="entry name" value="Peptide methionine sulfoxide reductase"/>
    <property type="match status" value="1"/>
</dbReference>